<dbReference type="HOGENOM" id="CLU_818100_0_0_10"/>
<proteinExistence type="predicted"/>
<name>A9E788_9FLAO</name>
<dbReference type="STRING" id="391587.KAOT1_08709"/>
<dbReference type="EMBL" id="ABIB01000012">
    <property type="protein sequence ID" value="EDP94881.1"/>
    <property type="molecule type" value="Genomic_DNA"/>
</dbReference>
<keyword evidence="3" id="KW-1185">Reference proteome</keyword>
<dbReference type="OrthoDB" id="1235043at2"/>
<keyword evidence="1" id="KW-0472">Membrane</keyword>
<accession>A9E788</accession>
<dbReference type="RefSeq" id="WP_007094304.1">
    <property type="nucleotide sequence ID" value="NZ_CP142125.1"/>
</dbReference>
<dbReference type="Proteomes" id="UP000002945">
    <property type="component" value="Unassembled WGS sequence"/>
</dbReference>
<evidence type="ECO:0000313" key="2">
    <source>
        <dbReference type="EMBL" id="EDP94881.1"/>
    </source>
</evidence>
<evidence type="ECO:0000256" key="1">
    <source>
        <dbReference type="SAM" id="Phobius"/>
    </source>
</evidence>
<keyword evidence="1" id="KW-0812">Transmembrane</keyword>
<dbReference type="Gene3D" id="1.25.40.10">
    <property type="entry name" value="Tetratricopeptide repeat domain"/>
    <property type="match status" value="1"/>
</dbReference>
<sequence length="337" mass="39518">MSNQKESKFHAKLIYFIVFVLFFKLVYVIITSIIYGSLMDFIWAFIILVVVFFVTSVLINALFDNSSKGSFGGGSSTVGESQFQTLMNRYEKLCDDFIEKKQYKKAAYIQMKLLRNPYRAANILKEGHLYNEAARVYLKRCHSKEDAAECYEMARSYTKSIKLYSELEMNEKVGDIYTKLKDTKKAQHHYQIVVDDYKLNYQYVKAALICRKKMNDTNTANELLIKGWKDQKDPVNCANNFFANYNNQASLQTVLANFKKEMVNNRNEYNFLKVLKLEYNRDIAPKEDIQEMAYELISKNNNNSEVLSLLKHFVNDDSQLQTDMIRHRRSIVKKFTR</sequence>
<comment type="caution">
    <text evidence="2">The sequence shown here is derived from an EMBL/GenBank/DDBJ whole genome shotgun (WGS) entry which is preliminary data.</text>
</comment>
<feature type="transmembrane region" description="Helical" evidence="1">
    <location>
        <begin position="41"/>
        <end position="63"/>
    </location>
</feature>
<dbReference type="eggNOG" id="COG0457">
    <property type="taxonomic scope" value="Bacteria"/>
</dbReference>
<evidence type="ECO:0000313" key="3">
    <source>
        <dbReference type="Proteomes" id="UP000002945"/>
    </source>
</evidence>
<protein>
    <submittedName>
        <fullName evidence="2">Uncharacterized protein</fullName>
    </submittedName>
</protein>
<feature type="transmembrane region" description="Helical" evidence="1">
    <location>
        <begin position="12"/>
        <end position="35"/>
    </location>
</feature>
<dbReference type="InterPro" id="IPR011990">
    <property type="entry name" value="TPR-like_helical_dom_sf"/>
</dbReference>
<organism evidence="2 3">
    <name type="scientific">Kordia algicida OT-1</name>
    <dbReference type="NCBI Taxonomy" id="391587"/>
    <lineage>
        <taxon>Bacteria</taxon>
        <taxon>Pseudomonadati</taxon>
        <taxon>Bacteroidota</taxon>
        <taxon>Flavobacteriia</taxon>
        <taxon>Flavobacteriales</taxon>
        <taxon>Flavobacteriaceae</taxon>
        <taxon>Kordia</taxon>
    </lineage>
</organism>
<keyword evidence="1" id="KW-1133">Transmembrane helix</keyword>
<gene>
    <name evidence="2" type="ORF">KAOT1_08709</name>
</gene>
<reference evidence="2 3" key="1">
    <citation type="journal article" date="2011" name="J. Bacteriol.">
        <title>Genome sequence of the algicidal bacterium Kordia algicida OT-1.</title>
        <authorList>
            <person name="Lee H.S."/>
            <person name="Kang S.G."/>
            <person name="Kwon K.K."/>
            <person name="Lee J.H."/>
            <person name="Kim S.J."/>
        </authorList>
    </citation>
    <scope>NUCLEOTIDE SEQUENCE [LARGE SCALE GENOMIC DNA]</scope>
    <source>
        <strain evidence="2 3">OT-1</strain>
    </source>
</reference>
<dbReference type="AlphaFoldDB" id="A9E788"/>